<dbReference type="AlphaFoldDB" id="A0A9P6EQF4"/>
<dbReference type="InterPro" id="IPR051317">
    <property type="entry name" value="Gfo/Idh/MocA_oxidoreduct"/>
</dbReference>
<evidence type="ECO:0000256" key="2">
    <source>
        <dbReference type="ARBA" id="ARBA00023002"/>
    </source>
</evidence>
<dbReference type="InterPro" id="IPR036291">
    <property type="entry name" value="NAD(P)-bd_dom_sf"/>
</dbReference>
<evidence type="ECO:0000256" key="1">
    <source>
        <dbReference type="ARBA" id="ARBA00010928"/>
    </source>
</evidence>
<organism evidence="5 6">
    <name type="scientific">Crepidotus variabilis</name>
    <dbReference type="NCBI Taxonomy" id="179855"/>
    <lineage>
        <taxon>Eukaryota</taxon>
        <taxon>Fungi</taxon>
        <taxon>Dikarya</taxon>
        <taxon>Basidiomycota</taxon>
        <taxon>Agaricomycotina</taxon>
        <taxon>Agaricomycetes</taxon>
        <taxon>Agaricomycetidae</taxon>
        <taxon>Agaricales</taxon>
        <taxon>Agaricineae</taxon>
        <taxon>Crepidotaceae</taxon>
        <taxon>Crepidotus</taxon>
    </lineage>
</organism>
<dbReference type="GO" id="GO:0000166">
    <property type="term" value="F:nucleotide binding"/>
    <property type="evidence" value="ECO:0007669"/>
    <property type="project" value="InterPro"/>
</dbReference>
<comment type="similarity">
    <text evidence="1">Belongs to the Gfo/Idh/MocA family.</text>
</comment>
<dbReference type="Pfam" id="PF02894">
    <property type="entry name" value="GFO_IDH_MocA_C"/>
    <property type="match status" value="1"/>
</dbReference>
<evidence type="ECO:0000313" key="5">
    <source>
        <dbReference type="EMBL" id="KAF9534158.1"/>
    </source>
</evidence>
<keyword evidence="6" id="KW-1185">Reference proteome</keyword>
<evidence type="ECO:0000259" key="4">
    <source>
        <dbReference type="Pfam" id="PF02894"/>
    </source>
</evidence>
<proteinExistence type="inferred from homology"/>
<dbReference type="Proteomes" id="UP000807306">
    <property type="component" value="Unassembled WGS sequence"/>
</dbReference>
<dbReference type="SUPFAM" id="SSF51735">
    <property type="entry name" value="NAD(P)-binding Rossmann-fold domains"/>
    <property type="match status" value="1"/>
</dbReference>
<dbReference type="OrthoDB" id="446809at2759"/>
<dbReference type="Gene3D" id="3.40.50.720">
    <property type="entry name" value="NAD(P)-binding Rossmann-like Domain"/>
    <property type="match status" value="1"/>
</dbReference>
<dbReference type="InterPro" id="IPR000683">
    <property type="entry name" value="Gfo/Idh/MocA-like_OxRdtase_N"/>
</dbReference>
<evidence type="ECO:0000259" key="3">
    <source>
        <dbReference type="Pfam" id="PF01408"/>
    </source>
</evidence>
<dbReference type="EMBL" id="MU157826">
    <property type="protein sequence ID" value="KAF9534158.1"/>
    <property type="molecule type" value="Genomic_DNA"/>
</dbReference>
<dbReference type="PANTHER" id="PTHR43708">
    <property type="entry name" value="CONSERVED EXPRESSED OXIDOREDUCTASE (EUROFUNG)"/>
    <property type="match status" value="1"/>
</dbReference>
<name>A0A9P6EQF4_9AGAR</name>
<protein>
    <recommendedName>
        <fullName evidence="7">Oxidoreductase</fullName>
    </recommendedName>
</protein>
<sequence>MTPVPIKTCVLGVGLSGLTFHVPFILALPELFELHSVLERNPQTEGGKVKERFDVAPKIHRSLDKVLADKDIELVIIGTPNQTHYDFAKAILQSGKHVLVDKPVTASAQQAKELGELARSKGLILYAFQNRRWDSDFLALKHLLAQEETASLSLGAITELESHFDRYRKALKGTWKDEALPASGQTFDLGSHLIDQTLVLFGRPSRLTAFIQNLRGVGNAEVDDSFTIHMHYDAGPRSQYPLTVILRGHILSARSPQVRYVVRGTKGTYLKFGIDVQEDALKIISSPKAILEAAFGQEPKNIWGTIDKLEADDLTVTKHTWPSEKSGSYIELFKNLANAIRNGAELAVKWEEATSVIEMIELAHLSSKKGITVSVPDI</sequence>
<evidence type="ECO:0008006" key="7">
    <source>
        <dbReference type="Google" id="ProtNLM"/>
    </source>
</evidence>
<feature type="domain" description="Gfo/Idh/MocA-like oxidoreductase C-terminal" evidence="4">
    <location>
        <begin position="153"/>
        <end position="374"/>
    </location>
</feature>
<evidence type="ECO:0000313" key="6">
    <source>
        <dbReference type="Proteomes" id="UP000807306"/>
    </source>
</evidence>
<dbReference type="Pfam" id="PF01408">
    <property type="entry name" value="GFO_IDH_MocA"/>
    <property type="match status" value="1"/>
</dbReference>
<dbReference type="PANTHER" id="PTHR43708:SF5">
    <property type="entry name" value="CONSERVED EXPRESSED OXIDOREDUCTASE (EUROFUNG)-RELATED"/>
    <property type="match status" value="1"/>
</dbReference>
<gene>
    <name evidence="5" type="ORF">CPB83DRAFT_803853</name>
</gene>
<feature type="domain" description="Gfo/Idh/MocA-like oxidoreductase N-terminal" evidence="3">
    <location>
        <begin position="7"/>
        <end position="126"/>
    </location>
</feature>
<dbReference type="Gene3D" id="3.30.360.10">
    <property type="entry name" value="Dihydrodipicolinate Reductase, domain 2"/>
    <property type="match status" value="1"/>
</dbReference>
<reference evidence="5" key="1">
    <citation type="submission" date="2020-11" db="EMBL/GenBank/DDBJ databases">
        <authorList>
            <consortium name="DOE Joint Genome Institute"/>
            <person name="Ahrendt S."/>
            <person name="Riley R."/>
            <person name="Andreopoulos W."/>
            <person name="Labutti K."/>
            <person name="Pangilinan J."/>
            <person name="Ruiz-Duenas F.J."/>
            <person name="Barrasa J.M."/>
            <person name="Sanchez-Garcia M."/>
            <person name="Camarero S."/>
            <person name="Miyauchi S."/>
            <person name="Serrano A."/>
            <person name="Linde D."/>
            <person name="Babiker R."/>
            <person name="Drula E."/>
            <person name="Ayuso-Fernandez I."/>
            <person name="Pacheco R."/>
            <person name="Padilla G."/>
            <person name="Ferreira P."/>
            <person name="Barriuso J."/>
            <person name="Kellner H."/>
            <person name="Castanera R."/>
            <person name="Alfaro M."/>
            <person name="Ramirez L."/>
            <person name="Pisabarro A.G."/>
            <person name="Kuo A."/>
            <person name="Tritt A."/>
            <person name="Lipzen A."/>
            <person name="He G."/>
            <person name="Yan M."/>
            <person name="Ng V."/>
            <person name="Cullen D."/>
            <person name="Martin F."/>
            <person name="Rosso M.-N."/>
            <person name="Henrissat B."/>
            <person name="Hibbett D."/>
            <person name="Martinez A.T."/>
            <person name="Grigoriev I.V."/>
        </authorList>
    </citation>
    <scope>NUCLEOTIDE SEQUENCE</scope>
    <source>
        <strain evidence="5">CBS 506.95</strain>
    </source>
</reference>
<accession>A0A9P6EQF4</accession>
<dbReference type="InterPro" id="IPR004104">
    <property type="entry name" value="Gfo/Idh/MocA-like_OxRdtase_C"/>
</dbReference>
<dbReference type="GO" id="GO:0016491">
    <property type="term" value="F:oxidoreductase activity"/>
    <property type="evidence" value="ECO:0007669"/>
    <property type="project" value="UniProtKB-KW"/>
</dbReference>
<comment type="caution">
    <text evidence="5">The sequence shown here is derived from an EMBL/GenBank/DDBJ whole genome shotgun (WGS) entry which is preliminary data.</text>
</comment>
<keyword evidence="2" id="KW-0560">Oxidoreductase</keyword>